<evidence type="ECO:0000256" key="3">
    <source>
        <dbReference type="ARBA" id="ARBA00034247"/>
    </source>
</evidence>
<evidence type="ECO:0000313" key="8">
    <source>
        <dbReference type="EMBL" id="PNI03422.1"/>
    </source>
</evidence>
<dbReference type="InterPro" id="IPR000700">
    <property type="entry name" value="PAS-assoc_C"/>
</dbReference>
<dbReference type="OrthoDB" id="9799509at2"/>
<name>A0A2J8HYS4_VIBDI</name>
<organism evidence="8 9">
    <name type="scientific">Vibrio diazotrophicus</name>
    <dbReference type="NCBI Taxonomy" id="685"/>
    <lineage>
        <taxon>Bacteria</taxon>
        <taxon>Pseudomonadati</taxon>
        <taxon>Pseudomonadota</taxon>
        <taxon>Gammaproteobacteria</taxon>
        <taxon>Vibrionales</taxon>
        <taxon>Vibrionaceae</taxon>
        <taxon>Vibrio</taxon>
    </lineage>
</organism>
<feature type="domain" description="PAS" evidence="5">
    <location>
        <begin position="200"/>
        <end position="272"/>
    </location>
</feature>
<dbReference type="InterPro" id="IPR043128">
    <property type="entry name" value="Rev_trsase/Diguanyl_cyclase"/>
</dbReference>
<dbReference type="FunFam" id="3.30.70.270:FF:000001">
    <property type="entry name" value="Diguanylate cyclase domain protein"/>
    <property type="match status" value="1"/>
</dbReference>
<feature type="domain" description="PAC" evidence="6">
    <location>
        <begin position="275"/>
        <end position="328"/>
    </location>
</feature>
<evidence type="ECO:0000256" key="1">
    <source>
        <dbReference type="ARBA" id="ARBA00001946"/>
    </source>
</evidence>
<dbReference type="SUPFAM" id="SSF55073">
    <property type="entry name" value="Nucleotide cyclase"/>
    <property type="match status" value="1"/>
</dbReference>
<reference evidence="8 9" key="1">
    <citation type="submission" date="2018-01" db="EMBL/GenBank/DDBJ databases">
        <title>Draft genome sequences of six Vibrio diazotrophicus strains isolated from deep-sea sediments of the Baltic Sea.</title>
        <authorList>
            <person name="Castillo D."/>
            <person name="Vandieken V."/>
            <person name="Chiang O."/>
            <person name="Middelboe M."/>
        </authorList>
    </citation>
    <scope>NUCLEOTIDE SEQUENCE [LARGE SCALE GENOMIC DNA]</scope>
    <source>
        <strain evidence="8 9">60.27F</strain>
    </source>
</reference>
<dbReference type="NCBIfam" id="TIGR00254">
    <property type="entry name" value="GGDEF"/>
    <property type="match status" value="1"/>
</dbReference>
<feature type="coiled-coil region" evidence="4">
    <location>
        <begin position="319"/>
        <end position="350"/>
    </location>
</feature>
<dbReference type="CDD" id="cd01949">
    <property type="entry name" value="GGDEF"/>
    <property type="match status" value="1"/>
</dbReference>
<comment type="cofactor">
    <cofactor evidence="1">
        <name>Mg(2+)</name>
        <dbReference type="ChEBI" id="CHEBI:18420"/>
    </cofactor>
</comment>
<feature type="domain" description="GGDEF" evidence="7">
    <location>
        <begin position="387"/>
        <end position="517"/>
    </location>
</feature>
<dbReference type="InterPro" id="IPR001610">
    <property type="entry name" value="PAC"/>
</dbReference>
<dbReference type="Gene3D" id="3.30.70.270">
    <property type="match status" value="1"/>
</dbReference>
<accession>A0A2J8HYS4</accession>
<sequence length="523" mass="59320">MLINSMNMFLVTMVFSTYFHSNMKRCPHCKSDALRVKKYASDKHALECSHCGARGPMSKIDELPALVASVSGFNLLRTVIDESPDVIFIKNWQGDFLLCNQALASLYGTTPERMVGKTDADFNDNAEQVASYEQSAREVLESGKTTTTIEMSTHAETGEIRYFQSVKKPILDPEGSNKLLLVIAHDITELKNAYQAVEESEKRYNFAMEASNVGIWDWNITDNKVHHNSKWCDILGLQSNMRVHDMSVLEKFIHPNDVEKMMMAVGKALEVDGLYDSEHRMVRTNGEVLWVHDRGRVVEYDRNGKPIRMVGSFSDITLNKRFERQLERTSKELERNNETLEQIVQERTEALELAVKELESIATKDQLTGLGNRLMLEQWLAMQTRNQELVSILIDLDRFKSINDRFGHQVGDEVLAAASKCLSDIRESDLLIRWGGEEFLILLTNVTIEQACMIAENLRANLQNANMLPVNEQVTASFGVCAKPFNKTEFENAVQQSDEALYQAKKAGRNQVKVFCNLTGTKD</sequence>
<dbReference type="InterPro" id="IPR013655">
    <property type="entry name" value="PAS_fold_3"/>
</dbReference>
<dbReference type="SMART" id="SM00267">
    <property type="entry name" value="GGDEF"/>
    <property type="match status" value="1"/>
</dbReference>
<evidence type="ECO:0000313" key="9">
    <source>
        <dbReference type="Proteomes" id="UP000236449"/>
    </source>
</evidence>
<dbReference type="InterPro" id="IPR050469">
    <property type="entry name" value="Diguanylate_Cyclase"/>
</dbReference>
<dbReference type="SMART" id="SM00091">
    <property type="entry name" value="PAS"/>
    <property type="match status" value="2"/>
</dbReference>
<dbReference type="EMBL" id="POSK01000011">
    <property type="protein sequence ID" value="PNI03422.1"/>
    <property type="molecule type" value="Genomic_DNA"/>
</dbReference>
<dbReference type="InterPro" id="IPR000014">
    <property type="entry name" value="PAS"/>
</dbReference>
<dbReference type="InterPro" id="IPR000160">
    <property type="entry name" value="GGDEF_dom"/>
</dbReference>
<comment type="catalytic activity">
    <reaction evidence="3">
        <text>2 GTP = 3',3'-c-di-GMP + 2 diphosphate</text>
        <dbReference type="Rhea" id="RHEA:24898"/>
        <dbReference type="ChEBI" id="CHEBI:33019"/>
        <dbReference type="ChEBI" id="CHEBI:37565"/>
        <dbReference type="ChEBI" id="CHEBI:58805"/>
        <dbReference type="EC" id="2.7.7.65"/>
    </reaction>
</comment>
<dbReference type="SMART" id="SM00086">
    <property type="entry name" value="PAC"/>
    <property type="match status" value="2"/>
</dbReference>
<dbReference type="PANTHER" id="PTHR45138">
    <property type="entry name" value="REGULATORY COMPONENTS OF SENSORY TRANSDUCTION SYSTEM"/>
    <property type="match status" value="1"/>
</dbReference>
<comment type="caution">
    <text evidence="8">The sequence shown here is derived from an EMBL/GenBank/DDBJ whole genome shotgun (WGS) entry which is preliminary data.</text>
</comment>
<dbReference type="PANTHER" id="PTHR45138:SF9">
    <property type="entry name" value="DIGUANYLATE CYCLASE DGCM-RELATED"/>
    <property type="match status" value="1"/>
</dbReference>
<dbReference type="CDD" id="cd00130">
    <property type="entry name" value="PAS"/>
    <property type="match status" value="2"/>
</dbReference>
<dbReference type="EC" id="2.7.7.65" evidence="2"/>
<dbReference type="Pfam" id="PF08447">
    <property type="entry name" value="PAS_3"/>
    <property type="match status" value="1"/>
</dbReference>
<dbReference type="PROSITE" id="PS50887">
    <property type="entry name" value="GGDEF"/>
    <property type="match status" value="1"/>
</dbReference>
<dbReference type="GO" id="GO:0052621">
    <property type="term" value="F:diguanylate cyclase activity"/>
    <property type="evidence" value="ECO:0007669"/>
    <property type="project" value="UniProtKB-EC"/>
</dbReference>
<dbReference type="PROSITE" id="PS50113">
    <property type="entry name" value="PAC"/>
    <property type="match status" value="2"/>
</dbReference>
<protein>
    <recommendedName>
        <fullName evidence="2">diguanylate cyclase</fullName>
        <ecNumber evidence="2">2.7.7.65</ecNumber>
    </recommendedName>
</protein>
<evidence type="ECO:0000256" key="4">
    <source>
        <dbReference type="SAM" id="Coils"/>
    </source>
</evidence>
<feature type="domain" description="PAC" evidence="6">
    <location>
        <begin position="147"/>
        <end position="199"/>
    </location>
</feature>
<dbReference type="Pfam" id="PF00990">
    <property type="entry name" value="GGDEF"/>
    <property type="match status" value="1"/>
</dbReference>
<dbReference type="NCBIfam" id="TIGR00229">
    <property type="entry name" value="sensory_box"/>
    <property type="match status" value="2"/>
</dbReference>
<dbReference type="SUPFAM" id="SSF55785">
    <property type="entry name" value="PYP-like sensor domain (PAS domain)"/>
    <property type="match status" value="2"/>
</dbReference>
<evidence type="ECO:0000259" key="7">
    <source>
        <dbReference type="PROSITE" id="PS50887"/>
    </source>
</evidence>
<dbReference type="Pfam" id="PF08448">
    <property type="entry name" value="PAS_4"/>
    <property type="match status" value="1"/>
</dbReference>
<gene>
    <name evidence="8" type="ORF">C1N32_16315</name>
</gene>
<feature type="domain" description="PAS" evidence="5">
    <location>
        <begin position="72"/>
        <end position="143"/>
    </location>
</feature>
<dbReference type="InterPro" id="IPR013656">
    <property type="entry name" value="PAS_4"/>
</dbReference>
<dbReference type="Proteomes" id="UP000236449">
    <property type="component" value="Unassembled WGS sequence"/>
</dbReference>
<evidence type="ECO:0000259" key="6">
    <source>
        <dbReference type="PROSITE" id="PS50113"/>
    </source>
</evidence>
<dbReference type="AlphaFoldDB" id="A0A2J8HYS4"/>
<proteinExistence type="predicted"/>
<evidence type="ECO:0000256" key="2">
    <source>
        <dbReference type="ARBA" id="ARBA00012528"/>
    </source>
</evidence>
<dbReference type="PROSITE" id="PS50112">
    <property type="entry name" value="PAS"/>
    <property type="match status" value="2"/>
</dbReference>
<dbReference type="InterPro" id="IPR035965">
    <property type="entry name" value="PAS-like_dom_sf"/>
</dbReference>
<keyword evidence="4" id="KW-0175">Coiled coil</keyword>
<dbReference type="Gene3D" id="3.30.450.20">
    <property type="entry name" value="PAS domain"/>
    <property type="match status" value="2"/>
</dbReference>
<dbReference type="InterPro" id="IPR029787">
    <property type="entry name" value="Nucleotide_cyclase"/>
</dbReference>
<evidence type="ECO:0000259" key="5">
    <source>
        <dbReference type="PROSITE" id="PS50112"/>
    </source>
</evidence>